<protein>
    <recommendedName>
        <fullName evidence="2">HTH marR-type domain-containing protein</fullName>
    </recommendedName>
</protein>
<comment type="caution">
    <text evidence="3">The sequence shown here is derived from an EMBL/GenBank/DDBJ whole genome shotgun (WGS) entry which is preliminary data.</text>
</comment>
<accession>A0ABP9AM70</accession>
<dbReference type="Pfam" id="PF01047">
    <property type="entry name" value="MarR"/>
    <property type="match status" value="1"/>
</dbReference>
<dbReference type="PROSITE" id="PS50995">
    <property type="entry name" value="HTH_MARR_2"/>
    <property type="match status" value="1"/>
</dbReference>
<dbReference type="InterPro" id="IPR039422">
    <property type="entry name" value="MarR/SlyA-like"/>
</dbReference>
<dbReference type="InterPro" id="IPR036388">
    <property type="entry name" value="WH-like_DNA-bd_sf"/>
</dbReference>
<feature type="compositionally biased region" description="Pro residues" evidence="1">
    <location>
        <begin position="1"/>
        <end position="12"/>
    </location>
</feature>
<dbReference type="InterPro" id="IPR000835">
    <property type="entry name" value="HTH_MarR-typ"/>
</dbReference>
<dbReference type="SUPFAM" id="SSF46785">
    <property type="entry name" value="Winged helix' DNA-binding domain"/>
    <property type="match status" value="1"/>
</dbReference>
<dbReference type="Gene3D" id="1.10.10.10">
    <property type="entry name" value="Winged helix-like DNA-binding domain superfamily/Winged helix DNA-binding domain"/>
    <property type="match status" value="1"/>
</dbReference>
<dbReference type="InterPro" id="IPR036390">
    <property type="entry name" value="WH_DNA-bd_sf"/>
</dbReference>
<gene>
    <name evidence="3" type="ORF">GCM10023200_15740</name>
</gene>
<reference evidence="4" key="1">
    <citation type="journal article" date="2019" name="Int. J. Syst. Evol. Microbiol.">
        <title>The Global Catalogue of Microorganisms (GCM) 10K type strain sequencing project: providing services to taxonomists for standard genome sequencing and annotation.</title>
        <authorList>
            <consortium name="The Broad Institute Genomics Platform"/>
            <consortium name="The Broad Institute Genome Sequencing Center for Infectious Disease"/>
            <person name="Wu L."/>
            <person name="Ma J."/>
        </authorList>
    </citation>
    <scope>NUCLEOTIDE SEQUENCE [LARGE SCALE GENOMIC DNA]</scope>
    <source>
        <strain evidence="4">JCM 17979</strain>
    </source>
</reference>
<proteinExistence type="predicted"/>
<dbReference type="SMART" id="SM00347">
    <property type="entry name" value="HTH_MARR"/>
    <property type="match status" value="1"/>
</dbReference>
<feature type="domain" description="HTH marR-type" evidence="2">
    <location>
        <begin position="23"/>
        <end position="152"/>
    </location>
</feature>
<feature type="region of interest" description="Disordered" evidence="1">
    <location>
        <begin position="1"/>
        <end position="20"/>
    </location>
</feature>
<keyword evidence="4" id="KW-1185">Reference proteome</keyword>
<dbReference type="EMBL" id="BAABHO010000009">
    <property type="protein sequence ID" value="GAA4783153.1"/>
    <property type="molecule type" value="Genomic_DNA"/>
</dbReference>
<evidence type="ECO:0000313" key="4">
    <source>
        <dbReference type="Proteomes" id="UP001500928"/>
    </source>
</evidence>
<name>A0ABP9AM70_9PSEU</name>
<dbReference type="PANTHER" id="PTHR33164">
    <property type="entry name" value="TRANSCRIPTIONAL REGULATOR, MARR FAMILY"/>
    <property type="match status" value="1"/>
</dbReference>
<sequence>MTPLPPRTPAPPGSGAEDGLGAVRERMRELVIAVDAYRRAYADALGLGIGEVLTLSDLGRQGPSAVSLLAARLGAAPPAGTALVDRLQAKGLVVRRPHPTDRRSTLVHLTARGDRVARLMGRLFDEDVHSALGAVSEEHLAELADLLDGLAAALRYRAGDVNGLRRRLLRADTASSDEPHAGAP</sequence>
<dbReference type="Proteomes" id="UP001500928">
    <property type="component" value="Unassembled WGS sequence"/>
</dbReference>
<evidence type="ECO:0000313" key="3">
    <source>
        <dbReference type="EMBL" id="GAA4783153.1"/>
    </source>
</evidence>
<evidence type="ECO:0000256" key="1">
    <source>
        <dbReference type="SAM" id="MobiDB-lite"/>
    </source>
</evidence>
<evidence type="ECO:0000259" key="2">
    <source>
        <dbReference type="PROSITE" id="PS50995"/>
    </source>
</evidence>
<dbReference type="RefSeq" id="WP_345412694.1">
    <property type="nucleotide sequence ID" value="NZ_BAABHO010000009.1"/>
</dbReference>
<organism evidence="3 4">
    <name type="scientific">Actinomycetospora chlora</name>
    <dbReference type="NCBI Taxonomy" id="663608"/>
    <lineage>
        <taxon>Bacteria</taxon>
        <taxon>Bacillati</taxon>
        <taxon>Actinomycetota</taxon>
        <taxon>Actinomycetes</taxon>
        <taxon>Pseudonocardiales</taxon>
        <taxon>Pseudonocardiaceae</taxon>
        <taxon>Actinomycetospora</taxon>
    </lineage>
</organism>
<dbReference type="PANTHER" id="PTHR33164:SF43">
    <property type="entry name" value="HTH-TYPE TRANSCRIPTIONAL REPRESSOR YETL"/>
    <property type="match status" value="1"/>
</dbReference>